<proteinExistence type="predicted"/>
<feature type="transmembrane region" description="Helical" evidence="1">
    <location>
        <begin position="37"/>
        <end position="61"/>
    </location>
</feature>
<dbReference type="NCBIfam" id="TIGR02532">
    <property type="entry name" value="IV_pilin_GFxxxE"/>
    <property type="match status" value="1"/>
</dbReference>
<evidence type="ECO:0000313" key="3">
    <source>
        <dbReference type="EMBL" id="PVY45603.1"/>
    </source>
</evidence>
<dbReference type="Proteomes" id="UP000245959">
    <property type="component" value="Unassembled WGS sequence"/>
</dbReference>
<dbReference type="InterPro" id="IPR012902">
    <property type="entry name" value="N_methyl_site"/>
</dbReference>
<dbReference type="PANTHER" id="PTHR30093">
    <property type="entry name" value="GENERAL SECRETION PATHWAY PROTEIN G"/>
    <property type="match status" value="1"/>
</dbReference>
<dbReference type="EMBL" id="QEKH01000002">
    <property type="protein sequence ID" value="PVY45603.1"/>
    <property type="molecule type" value="Genomic_DNA"/>
</dbReference>
<dbReference type="Pfam" id="PF07596">
    <property type="entry name" value="SBP_bac_10"/>
    <property type="match status" value="1"/>
</dbReference>
<dbReference type="AlphaFoldDB" id="A0A2U1BAB4"/>
<keyword evidence="4" id="KW-1185">Reference proteome</keyword>
<comment type="caution">
    <text evidence="3">The sequence shown here is derived from an EMBL/GenBank/DDBJ whole genome shotgun (WGS) entry which is preliminary data.</text>
</comment>
<evidence type="ECO:0000313" key="4">
    <source>
        <dbReference type="Proteomes" id="UP000245959"/>
    </source>
</evidence>
<dbReference type="InterPro" id="IPR045584">
    <property type="entry name" value="Pilin-like"/>
</dbReference>
<gene>
    <name evidence="3" type="ORF">C8D82_102175</name>
</gene>
<evidence type="ECO:0000256" key="1">
    <source>
        <dbReference type="SAM" id="Phobius"/>
    </source>
</evidence>
<dbReference type="PANTHER" id="PTHR30093:SF2">
    <property type="entry name" value="TYPE II SECRETION SYSTEM PROTEIN H"/>
    <property type="match status" value="1"/>
</dbReference>
<keyword evidence="1" id="KW-0812">Transmembrane</keyword>
<dbReference type="RefSeq" id="WP_116882628.1">
    <property type="nucleotide sequence ID" value="NZ_CABMMC010000130.1"/>
</dbReference>
<dbReference type="OrthoDB" id="255848at2"/>
<name>A0A2U1BAB4_9BACT</name>
<dbReference type="SUPFAM" id="SSF54523">
    <property type="entry name" value="Pili subunits"/>
    <property type="match status" value="1"/>
</dbReference>
<dbReference type="Gene3D" id="3.30.700.10">
    <property type="entry name" value="Glycoprotein, Type 4 Pilin"/>
    <property type="match status" value="1"/>
</dbReference>
<accession>A0A2U1BAB4</accession>
<feature type="domain" description="DUF1559" evidence="2">
    <location>
        <begin position="62"/>
        <end position="114"/>
    </location>
</feature>
<dbReference type="GeneID" id="78293961"/>
<protein>
    <submittedName>
        <fullName evidence="3">Prepilin-type N-terminal cleavage/methylation domain-containing protein/prepilin-type processing-associated H-X9-DG protein</fullName>
    </submittedName>
</protein>
<keyword evidence="1" id="KW-0472">Membrane</keyword>
<evidence type="ECO:0000259" key="2">
    <source>
        <dbReference type="Pfam" id="PF07596"/>
    </source>
</evidence>
<reference evidence="3 4" key="1">
    <citation type="submission" date="2018-04" db="EMBL/GenBank/DDBJ databases">
        <title>Genomic Encyclopedia of Type Strains, Phase IV (KMG-IV): sequencing the most valuable type-strain genomes for metagenomic binning, comparative biology and taxonomic classification.</title>
        <authorList>
            <person name="Goeker M."/>
        </authorList>
    </citation>
    <scope>NUCLEOTIDE SEQUENCE [LARGE SCALE GENOMIC DNA]</scope>
    <source>
        <strain evidence="3 4">DSM 14823</strain>
    </source>
</reference>
<keyword evidence="1" id="KW-1133">Transmembrane helix</keyword>
<dbReference type="InterPro" id="IPR011453">
    <property type="entry name" value="DUF1559"/>
</dbReference>
<organism evidence="3 4">
    <name type="scientific">Victivallis vadensis</name>
    <dbReference type="NCBI Taxonomy" id="172901"/>
    <lineage>
        <taxon>Bacteria</taxon>
        <taxon>Pseudomonadati</taxon>
        <taxon>Lentisphaerota</taxon>
        <taxon>Lentisphaeria</taxon>
        <taxon>Victivallales</taxon>
        <taxon>Victivallaceae</taxon>
        <taxon>Victivallis</taxon>
    </lineage>
</organism>
<sequence length="263" mass="30077">MKKSNCFRTLSSLVHFISRRADTPPAYRHVRPTIARFTLIELLVVIAIIAILASMLMPVLGKARNAARTAKCLNNLKQISSGHLLYQGDYNDYFIPGFRYEISSSDYWNWSWGYEMTRSGYMSAKLFRCDIMLAQAQPDFVAALNNMLTAPGDVWNYPYNSYGYNIAYLGLGLQESPTRTAPIKTSQVKYPSRIITMAESNMSYTPSYSAFIKNIPENVSPGYHSSATPILWVDGHTTMWKKPHETLWITQRWDPYYLIGYSK</sequence>